<dbReference type="SUPFAM" id="SSF52833">
    <property type="entry name" value="Thioredoxin-like"/>
    <property type="match status" value="2"/>
</dbReference>
<accession>A0A934S8L3</accession>
<evidence type="ECO:0000313" key="3">
    <source>
        <dbReference type="EMBL" id="MBK1880833.1"/>
    </source>
</evidence>
<organism evidence="3 4">
    <name type="scientific">Luteolibacter pohnpeiensis</name>
    <dbReference type="NCBI Taxonomy" id="454153"/>
    <lineage>
        <taxon>Bacteria</taxon>
        <taxon>Pseudomonadati</taxon>
        <taxon>Verrucomicrobiota</taxon>
        <taxon>Verrucomicrobiia</taxon>
        <taxon>Verrucomicrobiales</taxon>
        <taxon>Verrucomicrobiaceae</taxon>
        <taxon>Luteolibacter</taxon>
    </lineage>
</organism>
<dbReference type="Pfam" id="PF00578">
    <property type="entry name" value="AhpC-TSA"/>
    <property type="match status" value="1"/>
</dbReference>
<dbReference type="InterPro" id="IPR013740">
    <property type="entry name" value="Redoxin"/>
</dbReference>
<dbReference type="Pfam" id="PF08534">
    <property type="entry name" value="Redoxin"/>
    <property type="match status" value="1"/>
</dbReference>
<gene>
    <name evidence="3" type="ORF">JIN85_00320</name>
</gene>
<sequence>MTGIQIAMGLVAAGALTATLPATAQEIPKVLEIGSSAPDFSLKGIDGKTYTLSSFADAKVLCLIFTCNHCPDSVAAAGRIEGVYEDYKDKGVQVVTVNGNNANSLRPDELGYSPYTDSFEEMSLFAKDYGWTFPYLYDGEKQELVSACGGQSTPHVFIFDQDRKLRYTGRMDDAQRNPGAVDKSYIRDALDAVLAGEEVKEKVTRSFGCSTKWLFKVGDVAKDQKNWESKEVTLEEMDEALAKKIRANATNNIRLVNFWSTTCGPCIIEFPDLVETYRRFQNREVEFISITMDPADKKASAEKFLKGKHAALADANVKSLKADGRTSNNYIWTGGNPDKVADAIDPEWTGALPDTVILAPGGEILWRHSGALDIVEMRKALIKALEGRP</sequence>
<name>A0A934S8L3_9BACT</name>
<dbReference type="InterPro" id="IPR000866">
    <property type="entry name" value="AhpC/TSA"/>
</dbReference>
<dbReference type="CDD" id="cd02966">
    <property type="entry name" value="TlpA_like_family"/>
    <property type="match status" value="1"/>
</dbReference>
<feature type="domain" description="Thioredoxin" evidence="2">
    <location>
        <begin position="31"/>
        <end position="195"/>
    </location>
</feature>
<protein>
    <submittedName>
        <fullName evidence="3">Redoxin domain-containing protein</fullName>
    </submittedName>
</protein>
<proteinExistence type="predicted"/>
<dbReference type="CDD" id="cd02969">
    <property type="entry name" value="PRX_like1"/>
    <property type="match status" value="1"/>
</dbReference>
<evidence type="ECO:0000313" key="4">
    <source>
        <dbReference type="Proteomes" id="UP000603141"/>
    </source>
</evidence>
<dbReference type="AlphaFoldDB" id="A0A934S8L3"/>
<feature type="signal peptide" evidence="1">
    <location>
        <begin position="1"/>
        <end position="24"/>
    </location>
</feature>
<dbReference type="InterPro" id="IPR036249">
    <property type="entry name" value="Thioredoxin-like_sf"/>
</dbReference>
<dbReference type="InterPro" id="IPR013766">
    <property type="entry name" value="Thioredoxin_domain"/>
</dbReference>
<dbReference type="RefSeq" id="WP_200266424.1">
    <property type="nucleotide sequence ID" value="NZ_JAENIJ010000001.1"/>
</dbReference>
<keyword evidence="1" id="KW-0732">Signal</keyword>
<evidence type="ECO:0000256" key="1">
    <source>
        <dbReference type="SAM" id="SignalP"/>
    </source>
</evidence>
<dbReference type="PROSITE" id="PS51352">
    <property type="entry name" value="THIOREDOXIN_2"/>
    <property type="match status" value="2"/>
</dbReference>
<comment type="caution">
    <text evidence="3">The sequence shown here is derived from an EMBL/GenBank/DDBJ whole genome shotgun (WGS) entry which is preliminary data.</text>
</comment>
<feature type="domain" description="Thioredoxin" evidence="2">
    <location>
        <begin position="215"/>
        <end position="387"/>
    </location>
</feature>
<dbReference type="GO" id="GO:0016491">
    <property type="term" value="F:oxidoreductase activity"/>
    <property type="evidence" value="ECO:0007669"/>
    <property type="project" value="InterPro"/>
</dbReference>
<dbReference type="Proteomes" id="UP000603141">
    <property type="component" value="Unassembled WGS sequence"/>
</dbReference>
<dbReference type="PANTHER" id="PTHR43640:SF1">
    <property type="entry name" value="THIOREDOXIN-DEPENDENT PEROXIREDOXIN"/>
    <property type="match status" value="1"/>
</dbReference>
<dbReference type="GO" id="GO:0016209">
    <property type="term" value="F:antioxidant activity"/>
    <property type="evidence" value="ECO:0007669"/>
    <property type="project" value="InterPro"/>
</dbReference>
<keyword evidence="4" id="KW-1185">Reference proteome</keyword>
<reference evidence="3" key="1">
    <citation type="submission" date="2021-01" db="EMBL/GenBank/DDBJ databases">
        <title>Modified the classification status of verrucomicrobia.</title>
        <authorList>
            <person name="Feng X."/>
        </authorList>
    </citation>
    <scope>NUCLEOTIDE SEQUENCE</scope>
    <source>
        <strain evidence="3">KCTC 22041</strain>
    </source>
</reference>
<dbReference type="InterPro" id="IPR047262">
    <property type="entry name" value="PRX-like1"/>
</dbReference>
<dbReference type="Gene3D" id="3.40.30.10">
    <property type="entry name" value="Glutaredoxin"/>
    <property type="match status" value="2"/>
</dbReference>
<dbReference type="PANTHER" id="PTHR43640">
    <property type="entry name" value="OS07G0260300 PROTEIN"/>
    <property type="match status" value="1"/>
</dbReference>
<feature type="chain" id="PRO_5037335245" evidence="1">
    <location>
        <begin position="25"/>
        <end position="389"/>
    </location>
</feature>
<evidence type="ECO:0000259" key="2">
    <source>
        <dbReference type="PROSITE" id="PS51352"/>
    </source>
</evidence>
<dbReference type="EMBL" id="JAENIJ010000001">
    <property type="protein sequence ID" value="MBK1880833.1"/>
    <property type="molecule type" value="Genomic_DNA"/>
</dbReference>